<protein>
    <submittedName>
        <fullName evidence="1">Uncharacterized protein</fullName>
    </submittedName>
</protein>
<name>A0A4R4ZHB3_9ACTN</name>
<gene>
    <name evidence="1" type="ORF">E1263_23950</name>
</gene>
<reference evidence="1 2" key="1">
    <citation type="submission" date="2019-03" db="EMBL/GenBank/DDBJ databases">
        <title>Draft genome sequences of novel Actinobacteria.</title>
        <authorList>
            <person name="Sahin N."/>
            <person name="Ay H."/>
            <person name="Saygin H."/>
        </authorList>
    </citation>
    <scope>NUCLEOTIDE SEQUENCE [LARGE SCALE GENOMIC DNA]</scope>
    <source>
        <strain evidence="1 2">JCM 13523</strain>
    </source>
</reference>
<dbReference type="Proteomes" id="UP000295124">
    <property type="component" value="Unassembled WGS sequence"/>
</dbReference>
<evidence type="ECO:0000313" key="2">
    <source>
        <dbReference type="Proteomes" id="UP000295124"/>
    </source>
</evidence>
<keyword evidence="2" id="KW-1185">Reference proteome</keyword>
<dbReference type="AlphaFoldDB" id="A0A4R4ZHB3"/>
<dbReference type="RefSeq" id="WP_132171066.1">
    <property type="nucleotide sequence ID" value="NZ_SMKX01000075.1"/>
</dbReference>
<comment type="caution">
    <text evidence="1">The sequence shown here is derived from an EMBL/GenBank/DDBJ whole genome shotgun (WGS) entry which is preliminary data.</text>
</comment>
<sequence>MTAQSETHRHRWSAVSSHQVSEGLVVYQRCACGDWRITSTPPYPVAYPEVALVDAGDHRQA</sequence>
<dbReference type="EMBL" id="SMKX01000075">
    <property type="protein sequence ID" value="TDD57426.1"/>
    <property type="molecule type" value="Genomic_DNA"/>
</dbReference>
<organism evidence="1 2">
    <name type="scientific">Kribbella antibiotica</name>
    <dbReference type="NCBI Taxonomy" id="190195"/>
    <lineage>
        <taxon>Bacteria</taxon>
        <taxon>Bacillati</taxon>
        <taxon>Actinomycetota</taxon>
        <taxon>Actinomycetes</taxon>
        <taxon>Propionibacteriales</taxon>
        <taxon>Kribbellaceae</taxon>
        <taxon>Kribbella</taxon>
    </lineage>
</organism>
<evidence type="ECO:0000313" key="1">
    <source>
        <dbReference type="EMBL" id="TDD57426.1"/>
    </source>
</evidence>
<accession>A0A4R4ZHB3</accession>
<proteinExistence type="predicted"/>
<dbReference type="OrthoDB" id="4484477at2"/>